<dbReference type="PANTHER" id="PTHR35174:SF3">
    <property type="entry name" value="BLL7171 PROTEIN"/>
    <property type="match status" value="1"/>
</dbReference>
<dbReference type="EMBL" id="CP066831">
    <property type="protein sequence ID" value="QQM38927.1"/>
    <property type="molecule type" value="Genomic_DNA"/>
</dbReference>
<dbReference type="SUPFAM" id="SSF54427">
    <property type="entry name" value="NTF2-like"/>
    <property type="match status" value="1"/>
</dbReference>
<dbReference type="RefSeq" id="WP_200394089.1">
    <property type="nucleotide sequence ID" value="NZ_CP066831.1"/>
</dbReference>
<dbReference type="InterPro" id="IPR005545">
    <property type="entry name" value="YCII"/>
</dbReference>
<comment type="similarity">
    <text evidence="1">Belongs to the YciI family.</text>
</comment>
<dbReference type="InterPro" id="IPR011008">
    <property type="entry name" value="Dimeric_a/b-barrel"/>
</dbReference>
<organism evidence="4 5">
    <name type="scientific">Streptomyces liliifuscus</name>
    <dbReference type="NCBI Taxonomy" id="2797636"/>
    <lineage>
        <taxon>Bacteria</taxon>
        <taxon>Bacillati</taxon>
        <taxon>Actinomycetota</taxon>
        <taxon>Actinomycetes</taxon>
        <taxon>Kitasatosporales</taxon>
        <taxon>Streptomycetaceae</taxon>
        <taxon>Streptomyces</taxon>
    </lineage>
</organism>
<evidence type="ECO:0000313" key="5">
    <source>
        <dbReference type="Proteomes" id="UP000595636"/>
    </source>
</evidence>
<feature type="domain" description="SnoaL-like" evidence="3">
    <location>
        <begin position="120"/>
        <end position="236"/>
    </location>
</feature>
<dbReference type="InterPro" id="IPR032710">
    <property type="entry name" value="NTF2-like_dom_sf"/>
</dbReference>
<gene>
    <name evidence="4" type="ORF">JEQ17_05190</name>
</gene>
<proteinExistence type="inferred from homology"/>
<dbReference type="AlphaFoldDB" id="A0A7T7KU81"/>
<dbReference type="Gene3D" id="3.30.70.1060">
    <property type="entry name" value="Dimeric alpha+beta barrel"/>
    <property type="match status" value="1"/>
</dbReference>
<dbReference type="PANTHER" id="PTHR35174">
    <property type="entry name" value="BLL7171 PROTEIN-RELATED"/>
    <property type="match status" value="1"/>
</dbReference>
<sequence>MKYMLLVCGDDTADTSGAAPVEPWVEEHGVQRGVRLHGHRLRLPAEAVTVRVRDGEVLRTDGPFAETKEYVAGFDILECDSLEEAVEVAAKHPVASFGAMEVRAFWEDGNAEEEIRRLDAELTAAGRERDFDRAMACYAPDVEVFHPVSGLEQRGIEALRKAEEMWFSTLAGPVEREVLEFRVRVDESIAFSHALVRMRATLVGGGSLDTTARVTTGYRAAGDRWQIVHQHTSVPFDAGITDAGVTGASAAG</sequence>
<dbReference type="KEGG" id="slf:JEQ17_05190"/>
<dbReference type="Pfam" id="PF03795">
    <property type="entry name" value="YCII"/>
    <property type="match status" value="1"/>
</dbReference>
<dbReference type="Gene3D" id="3.10.450.50">
    <property type="match status" value="1"/>
</dbReference>
<accession>A0A7T7KU81</accession>
<dbReference type="InterPro" id="IPR037401">
    <property type="entry name" value="SnoaL-like"/>
</dbReference>
<protein>
    <submittedName>
        <fullName evidence="4">Nuclear transport factor 2 family protein</fullName>
    </submittedName>
</protein>
<dbReference type="Pfam" id="PF13474">
    <property type="entry name" value="SnoaL_3"/>
    <property type="match status" value="1"/>
</dbReference>
<name>A0A7T7KU81_9ACTN</name>
<evidence type="ECO:0000256" key="1">
    <source>
        <dbReference type="ARBA" id="ARBA00007689"/>
    </source>
</evidence>
<evidence type="ECO:0000259" key="2">
    <source>
        <dbReference type="Pfam" id="PF03795"/>
    </source>
</evidence>
<evidence type="ECO:0000313" key="4">
    <source>
        <dbReference type="EMBL" id="QQM38927.1"/>
    </source>
</evidence>
<feature type="domain" description="YCII-related" evidence="2">
    <location>
        <begin position="48"/>
        <end position="105"/>
    </location>
</feature>
<evidence type="ECO:0000259" key="3">
    <source>
        <dbReference type="Pfam" id="PF13474"/>
    </source>
</evidence>
<dbReference type="Proteomes" id="UP000595636">
    <property type="component" value="Chromosome"/>
</dbReference>
<reference evidence="4 5" key="1">
    <citation type="submission" date="2020-12" db="EMBL/GenBank/DDBJ databases">
        <title>A novel species.</title>
        <authorList>
            <person name="Li K."/>
        </authorList>
    </citation>
    <scope>NUCLEOTIDE SEQUENCE [LARGE SCALE GENOMIC DNA]</scope>
    <source>
        <strain evidence="4 5">ZYC-3</strain>
    </source>
</reference>
<dbReference type="SUPFAM" id="SSF54909">
    <property type="entry name" value="Dimeric alpha+beta barrel"/>
    <property type="match status" value="1"/>
</dbReference>
<keyword evidence="5" id="KW-1185">Reference proteome</keyword>